<feature type="transmembrane region" description="Helical" evidence="7">
    <location>
        <begin position="165"/>
        <end position="185"/>
    </location>
</feature>
<keyword evidence="3" id="KW-0106">Calcium</keyword>
<evidence type="ECO:0000256" key="5">
    <source>
        <dbReference type="ARBA" id="ARBA00023136"/>
    </source>
</evidence>
<dbReference type="InterPro" id="IPR002048">
    <property type="entry name" value="EF_hand_dom"/>
</dbReference>
<evidence type="ECO:0000256" key="6">
    <source>
        <dbReference type="SAM" id="MobiDB-lite"/>
    </source>
</evidence>
<dbReference type="PROSITE" id="PS00018">
    <property type="entry name" value="EF_HAND_1"/>
    <property type="match status" value="1"/>
</dbReference>
<keyword evidence="8" id="KW-0732">Signal</keyword>
<sequence length="472" mass="49639">MGRTTRASLAALVLLGFTARPAAAARGVALARGRAAHAFARHARTPRAGALRALAGDASALDTDEVPRERLVEICNALRDRWGSVERIYEDMTVAEPVSSGAFQVIDMEAFMSAVEAAEVRCSRLEMAQVFKAVDLDNSGTLEMEELRLALRESGAILRTYQQSLTTMIASIGAAVVFGVGVALTRGPSDAADFATAYIIEDSLSVDNLFVFVLLFEYFRVPLWLQQRCLTLGIAGAMVLRGLFIGGGLVLIDKFHALVVLFGGFLVYSSYQLLVPGADGDDDDDLSDNAIVKWASVTFNATSDFDGGRLFTRRGMGDVASEGGGLLATLGRPTPLLLVLVCIELSDILFAVDSIPAVFGVTSDPFIAFTSNIFAIIGLRSLYSVLASAVQDLAYLERSVAIVLGFVGVKLLAQGAGFKLDTMLSLGIVTSVLGVGVGLSLYEQGRAGAGADGAAAGPGVDGTPAPAAREQQ</sequence>
<feature type="chain" id="PRO_5035226705" description="EF-hand domain-containing protein" evidence="8">
    <location>
        <begin position="25"/>
        <end position="472"/>
    </location>
</feature>
<evidence type="ECO:0000313" key="10">
    <source>
        <dbReference type="EMBL" id="KAG8457238.1"/>
    </source>
</evidence>
<keyword evidence="11" id="KW-1185">Reference proteome</keyword>
<dbReference type="Proteomes" id="UP000751190">
    <property type="component" value="Unassembled WGS sequence"/>
</dbReference>
<dbReference type="GO" id="GO:0016020">
    <property type="term" value="C:membrane"/>
    <property type="evidence" value="ECO:0007669"/>
    <property type="project" value="UniProtKB-SubCell"/>
</dbReference>
<dbReference type="InterPro" id="IPR005496">
    <property type="entry name" value="Integral_membrane_TerC"/>
</dbReference>
<dbReference type="GO" id="GO:0005509">
    <property type="term" value="F:calcium ion binding"/>
    <property type="evidence" value="ECO:0007669"/>
    <property type="project" value="InterPro"/>
</dbReference>
<feature type="signal peptide" evidence="8">
    <location>
        <begin position="1"/>
        <end position="24"/>
    </location>
</feature>
<dbReference type="Gene3D" id="1.10.238.10">
    <property type="entry name" value="EF-hand"/>
    <property type="match status" value="2"/>
</dbReference>
<proteinExistence type="predicted"/>
<evidence type="ECO:0000256" key="1">
    <source>
        <dbReference type="ARBA" id="ARBA00004141"/>
    </source>
</evidence>
<name>A0A8J6C705_DIALT</name>
<feature type="transmembrane region" description="Helical" evidence="7">
    <location>
        <begin position="365"/>
        <end position="383"/>
    </location>
</feature>
<evidence type="ECO:0000256" key="7">
    <source>
        <dbReference type="SAM" id="Phobius"/>
    </source>
</evidence>
<feature type="transmembrane region" description="Helical" evidence="7">
    <location>
        <begin position="395"/>
        <end position="417"/>
    </location>
</feature>
<keyword evidence="2 7" id="KW-0812">Transmembrane</keyword>
<feature type="region of interest" description="Disordered" evidence="6">
    <location>
        <begin position="452"/>
        <end position="472"/>
    </location>
</feature>
<keyword evidence="5 7" id="KW-0472">Membrane</keyword>
<keyword evidence="4 7" id="KW-1133">Transmembrane helix</keyword>
<evidence type="ECO:0000256" key="8">
    <source>
        <dbReference type="SAM" id="SignalP"/>
    </source>
</evidence>
<dbReference type="PANTHER" id="PTHR30238">
    <property type="entry name" value="MEMBRANE BOUND PREDICTED REDOX MODULATOR"/>
    <property type="match status" value="1"/>
</dbReference>
<gene>
    <name evidence="10" type="ORF">KFE25_009817</name>
</gene>
<reference evidence="10" key="1">
    <citation type="submission" date="2021-05" db="EMBL/GenBank/DDBJ databases">
        <title>The genome of the haptophyte Pavlova lutheri (Diacronema luteri, Pavlovales) - a model for lipid biosynthesis in eukaryotic algae.</title>
        <authorList>
            <person name="Hulatt C.J."/>
            <person name="Posewitz M.C."/>
        </authorList>
    </citation>
    <scope>NUCLEOTIDE SEQUENCE</scope>
    <source>
        <strain evidence="10">NIVA-4/92</strain>
    </source>
</reference>
<dbReference type="PROSITE" id="PS50222">
    <property type="entry name" value="EF_HAND_2"/>
    <property type="match status" value="1"/>
</dbReference>
<evidence type="ECO:0000256" key="3">
    <source>
        <dbReference type="ARBA" id="ARBA00022837"/>
    </source>
</evidence>
<protein>
    <recommendedName>
        <fullName evidence="9">EF-hand domain-containing protein</fullName>
    </recommendedName>
</protein>
<dbReference type="Pfam" id="PF03741">
    <property type="entry name" value="TerC"/>
    <property type="match status" value="1"/>
</dbReference>
<evidence type="ECO:0000259" key="9">
    <source>
        <dbReference type="PROSITE" id="PS50222"/>
    </source>
</evidence>
<evidence type="ECO:0000313" key="11">
    <source>
        <dbReference type="Proteomes" id="UP000751190"/>
    </source>
</evidence>
<dbReference type="PANTHER" id="PTHR30238:SF0">
    <property type="entry name" value="THYLAKOID MEMBRANE PROTEIN TERC, CHLOROPLASTIC"/>
    <property type="match status" value="1"/>
</dbReference>
<evidence type="ECO:0000256" key="4">
    <source>
        <dbReference type="ARBA" id="ARBA00022989"/>
    </source>
</evidence>
<dbReference type="InterPro" id="IPR011992">
    <property type="entry name" value="EF-hand-dom_pair"/>
</dbReference>
<dbReference type="EMBL" id="JAGTXO010000077">
    <property type="protein sequence ID" value="KAG8457238.1"/>
    <property type="molecule type" value="Genomic_DNA"/>
</dbReference>
<comment type="caution">
    <text evidence="10">The sequence shown here is derived from an EMBL/GenBank/DDBJ whole genome shotgun (WGS) entry which is preliminary data.</text>
</comment>
<accession>A0A8J6C705</accession>
<feature type="domain" description="EF-hand" evidence="9">
    <location>
        <begin position="122"/>
        <end position="157"/>
    </location>
</feature>
<dbReference type="AlphaFoldDB" id="A0A8J6C705"/>
<dbReference type="InterPro" id="IPR022369">
    <property type="entry name" value="Integral_membrane_TerC_rswitch"/>
</dbReference>
<dbReference type="SUPFAM" id="SSF47473">
    <property type="entry name" value="EF-hand"/>
    <property type="match status" value="1"/>
</dbReference>
<dbReference type="OrthoDB" id="417520at2759"/>
<feature type="transmembrane region" description="Helical" evidence="7">
    <location>
        <begin position="231"/>
        <end position="252"/>
    </location>
</feature>
<comment type="subcellular location">
    <subcellularLocation>
        <location evidence="1">Membrane</location>
        <topology evidence="1">Multi-pass membrane protein</topology>
    </subcellularLocation>
</comment>
<feature type="transmembrane region" description="Helical" evidence="7">
    <location>
        <begin position="423"/>
        <end position="442"/>
    </location>
</feature>
<dbReference type="NCBIfam" id="TIGR03718">
    <property type="entry name" value="R_switched_Alx"/>
    <property type="match status" value="1"/>
</dbReference>
<evidence type="ECO:0000256" key="2">
    <source>
        <dbReference type="ARBA" id="ARBA00022692"/>
    </source>
</evidence>
<organism evidence="10 11">
    <name type="scientific">Diacronema lutheri</name>
    <name type="common">Unicellular marine alga</name>
    <name type="synonym">Monochrysis lutheri</name>
    <dbReference type="NCBI Taxonomy" id="2081491"/>
    <lineage>
        <taxon>Eukaryota</taxon>
        <taxon>Haptista</taxon>
        <taxon>Haptophyta</taxon>
        <taxon>Pavlovophyceae</taxon>
        <taxon>Pavlovales</taxon>
        <taxon>Pavlovaceae</taxon>
        <taxon>Diacronema</taxon>
    </lineage>
</organism>
<dbReference type="InterPro" id="IPR018247">
    <property type="entry name" value="EF_Hand_1_Ca_BS"/>
</dbReference>